<sequence length="136" mass="16657">MKNWAKLMEQIPKKNVSKYSLRMLKLRSKIFNEYIRPPMPFEISRAAIRDPRQRQSWDSIQYQNERLVMRFASLPLDLDYRRSMRYYPAHPQIGDLMTVLRQHGLYRNEHKDIKEEMSRLRELREKSNSNRDELDE</sequence>
<feature type="coiled-coil region" evidence="7">
    <location>
        <begin position="106"/>
        <end position="133"/>
    </location>
</feature>
<dbReference type="Pfam" id="PF08293">
    <property type="entry name" value="MRP-S33"/>
    <property type="match status" value="1"/>
</dbReference>
<name>A0A834RER8_SARSC</name>
<evidence type="ECO:0000256" key="4">
    <source>
        <dbReference type="ARBA" id="ARBA00023128"/>
    </source>
</evidence>
<reference evidence="8" key="2">
    <citation type="submission" date="2020-01" db="EMBL/GenBank/DDBJ databases">
        <authorList>
            <person name="Korhonen P.K.K."/>
            <person name="Guangxu M.G."/>
            <person name="Wang T.W."/>
            <person name="Stroehlein A.J.S."/>
            <person name="Young N.D."/>
            <person name="Ang C.-S.A."/>
            <person name="Fernando D.W.F."/>
            <person name="Lu H.L."/>
            <person name="Taylor S.T."/>
            <person name="Ehtesham M.E.M."/>
            <person name="Najaraj S.H.N."/>
            <person name="Harsha G.H.G."/>
            <person name="Madugundu A.M."/>
            <person name="Renuse S.R."/>
            <person name="Holt D.H."/>
            <person name="Pandey A.P."/>
            <person name="Papenfuss A.P."/>
            <person name="Gasser R.B.G."/>
            <person name="Fischer K.F."/>
        </authorList>
    </citation>
    <scope>NUCLEOTIDE SEQUENCE</scope>
    <source>
        <strain evidence="8">SSS_KF_BRIS2020</strain>
    </source>
</reference>
<evidence type="ECO:0000256" key="6">
    <source>
        <dbReference type="ARBA" id="ARBA00035132"/>
    </source>
</evidence>
<dbReference type="EMBL" id="WVUK01000043">
    <property type="protein sequence ID" value="KAF7495924.1"/>
    <property type="molecule type" value="Genomic_DNA"/>
</dbReference>
<keyword evidence="5" id="KW-0687">Ribonucleoprotein</keyword>
<dbReference type="OrthoDB" id="5980584at2759"/>
<dbReference type="EnsemblMetazoa" id="SSS_2769s_mrna">
    <property type="protein sequence ID" value="KAF7495924.1"/>
    <property type="gene ID" value="SSS_2769"/>
</dbReference>
<dbReference type="GO" id="GO:1990904">
    <property type="term" value="C:ribonucleoprotein complex"/>
    <property type="evidence" value="ECO:0007669"/>
    <property type="project" value="UniProtKB-KW"/>
</dbReference>
<reference evidence="9" key="3">
    <citation type="submission" date="2022-06" db="UniProtKB">
        <authorList>
            <consortium name="EnsemblMetazoa"/>
        </authorList>
    </citation>
    <scope>IDENTIFICATION</scope>
</reference>
<dbReference type="GO" id="GO:0005739">
    <property type="term" value="C:mitochondrion"/>
    <property type="evidence" value="ECO:0007669"/>
    <property type="project" value="UniProtKB-SubCell"/>
</dbReference>
<evidence type="ECO:0000256" key="5">
    <source>
        <dbReference type="ARBA" id="ARBA00023274"/>
    </source>
</evidence>
<evidence type="ECO:0000313" key="9">
    <source>
        <dbReference type="EnsemblMetazoa" id="KAF7495924.1"/>
    </source>
</evidence>
<keyword evidence="10" id="KW-1185">Reference proteome</keyword>
<dbReference type="GO" id="GO:0005840">
    <property type="term" value="C:ribosome"/>
    <property type="evidence" value="ECO:0007669"/>
    <property type="project" value="UniProtKB-KW"/>
</dbReference>
<dbReference type="PANTHER" id="PTHR13362:SF2">
    <property type="entry name" value="SMALL RIBOSOMAL SUBUNIT PROTEIN MS33"/>
    <property type="match status" value="1"/>
</dbReference>
<dbReference type="PANTHER" id="PTHR13362">
    <property type="entry name" value="MITOCHONDRIAL RIBOSOMAL PROTEIN S33"/>
    <property type="match status" value="1"/>
</dbReference>
<evidence type="ECO:0000313" key="8">
    <source>
        <dbReference type="EMBL" id="KAF7495924.1"/>
    </source>
</evidence>
<accession>A0A834RER8</accession>
<evidence type="ECO:0000256" key="1">
    <source>
        <dbReference type="ARBA" id="ARBA00004173"/>
    </source>
</evidence>
<keyword evidence="3 8" id="KW-0689">Ribosomal protein</keyword>
<comment type="subcellular location">
    <subcellularLocation>
        <location evidence="1">Mitochondrion</location>
    </subcellularLocation>
</comment>
<dbReference type="Proteomes" id="UP000070412">
    <property type="component" value="Unassembled WGS sequence"/>
</dbReference>
<evidence type="ECO:0000256" key="7">
    <source>
        <dbReference type="SAM" id="Coils"/>
    </source>
</evidence>
<keyword evidence="4" id="KW-0496">Mitochondrion</keyword>
<dbReference type="AlphaFoldDB" id="A0A834RER8"/>
<reference evidence="10" key="1">
    <citation type="journal article" date="2020" name="PLoS Negl. Trop. Dis.">
        <title>High-quality nuclear genome for Sarcoptes scabiei-A critical resource for a neglected parasite.</title>
        <authorList>
            <person name="Korhonen P.K."/>
            <person name="Gasser R.B."/>
            <person name="Ma G."/>
            <person name="Wang T."/>
            <person name="Stroehlein A.J."/>
            <person name="Young N.D."/>
            <person name="Ang C.S."/>
            <person name="Fernando D.D."/>
            <person name="Lu H.C."/>
            <person name="Taylor S."/>
            <person name="Reynolds S.L."/>
            <person name="Mofiz E."/>
            <person name="Najaraj S.H."/>
            <person name="Gowda H."/>
            <person name="Madugundu A."/>
            <person name="Renuse S."/>
            <person name="Holt D."/>
            <person name="Pandey A."/>
            <person name="Papenfuss A.T."/>
            <person name="Fischer K."/>
        </authorList>
    </citation>
    <scope>NUCLEOTIDE SEQUENCE [LARGE SCALE GENOMIC DNA]</scope>
</reference>
<keyword evidence="7" id="KW-0175">Coiled coil</keyword>
<organism evidence="8">
    <name type="scientific">Sarcoptes scabiei</name>
    <name type="common">Itch mite</name>
    <name type="synonym">Acarus scabiei</name>
    <dbReference type="NCBI Taxonomy" id="52283"/>
    <lineage>
        <taxon>Eukaryota</taxon>
        <taxon>Metazoa</taxon>
        <taxon>Ecdysozoa</taxon>
        <taxon>Arthropoda</taxon>
        <taxon>Chelicerata</taxon>
        <taxon>Arachnida</taxon>
        <taxon>Acari</taxon>
        <taxon>Acariformes</taxon>
        <taxon>Sarcoptiformes</taxon>
        <taxon>Astigmata</taxon>
        <taxon>Psoroptidia</taxon>
        <taxon>Sarcoptoidea</taxon>
        <taxon>Sarcoptidae</taxon>
        <taxon>Sarcoptinae</taxon>
        <taxon>Sarcoptes</taxon>
    </lineage>
</organism>
<dbReference type="InterPro" id="IPR013219">
    <property type="entry name" value="Ribosomal_mS33"/>
</dbReference>
<evidence type="ECO:0000256" key="3">
    <source>
        <dbReference type="ARBA" id="ARBA00022980"/>
    </source>
</evidence>
<evidence type="ECO:0000313" key="10">
    <source>
        <dbReference type="Proteomes" id="UP000070412"/>
    </source>
</evidence>
<comment type="similarity">
    <text evidence="2">Belongs to the mitochondrion-specific ribosomal protein mS33 family.</text>
</comment>
<protein>
    <recommendedName>
        <fullName evidence="6">Small ribosomal subunit protein mS33</fullName>
    </recommendedName>
</protein>
<proteinExistence type="inferred from homology"/>
<gene>
    <name evidence="8" type="ORF">SSS_2769</name>
</gene>
<evidence type="ECO:0000256" key="2">
    <source>
        <dbReference type="ARBA" id="ARBA00008970"/>
    </source>
</evidence>